<sequence>MKHTVCRLVNLTVALFAISVTVYAQSAKLRVEGILCDSATHEPQAFATLRLMEKGAKGKQLRVATTQANGQFSLPVPRHGTFTLEAIVIGMQPLRREVTLTEEKSVVKLDTLYLKELSNTLATATVTAQKPLVRAEIDKLTYSMADDPEAQTNTTLEMLRKVPMVTVDGEDNIKVNGSNSFAVYVNGKPNKMMTSNPKEVLKSFPASTIKKVEVITNPGAKYDAEGVAGVLNIVTESQVTTSGYVVTPSLTFSNRGGNAGFFGMAQLGKLTLSAYYGAGLQKQPASYSSGEREAFDEDVNHWFTTADSQTNKSFFQHGNLDASYEFSPKDLLSVSVGLFGWKVDYDADVDFRMSDHEWNPVYSYHQWNKGKMRSTNLNASADFQHTFAEDCNLTFSSRFGHNPTNNQTQGIYSDLVQVPQTYEFLDRRTDPDQLNNEHTVQLDFTTPLGKLHTLSVGAKYISRLNQSDNTEWSRKAGSEEEFVRNEAQSLRFRYRGDIGAAYAEYKLKLKSWSMLAGCRYEFYHY</sequence>
<evidence type="ECO:0000259" key="5">
    <source>
        <dbReference type="Pfam" id="PF14905"/>
    </source>
</evidence>
<evidence type="ECO:0000259" key="4">
    <source>
        <dbReference type="Pfam" id="PF07715"/>
    </source>
</evidence>
<evidence type="ECO:0000256" key="3">
    <source>
        <dbReference type="ARBA" id="ARBA00023237"/>
    </source>
</evidence>
<evidence type="ECO:0000256" key="1">
    <source>
        <dbReference type="ARBA" id="ARBA00004442"/>
    </source>
</evidence>
<protein>
    <submittedName>
        <fullName evidence="6">TonB-dependent receptor plug domain protein</fullName>
    </submittedName>
</protein>
<dbReference type="AlphaFoldDB" id="J9CB70"/>
<comment type="subcellular location">
    <subcellularLocation>
        <location evidence="1">Cell outer membrane</location>
    </subcellularLocation>
</comment>
<dbReference type="InterPro" id="IPR013784">
    <property type="entry name" value="Carb-bd-like_fold"/>
</dbReference>
<dbReference type="EMBL" id="AMCI01004917">
    <property type="protein sequence ID" value="EJW97150.1"/>
    <property type="molecule type" value="Genomic_DNA"/>
</dbReference>
<dbReference type="Pfam" id="PF14905">
    <property type="entry name" value="OMP_b-brl_3"/>
    <property type="match status" value="1"/>
</dbReference>
<dbReference type="Gene3D" id="2.40.170.20">
    <property type="entry name" value="TonB-dependent receptor, beta-barrel domain"/>
    <property type="match status" value="1"/>
</dbReference>
<keyword evidence="2" id="KW-0472">Membrane</keyword>
<dbReference type="SUPFAM" id="SSF49452">
    <property type="entry name" value="Starch-binding domain-like"/>
    <property type="match status" value="1"/>
</dbReference>
<dbReference type="InterPro" id="IPR036942">
    <property type="entry name" value="Beta-barrel_TonB_sf"/>
</dbReference>
<keyword evidence="3" id="KW-0998">Cell outer membrane</keyword>
<dbReference type="Gene3D" id="2.170.130.10">
    <property type="entry name" value="TonB-dependent receptor, plug domain"/>
    <property type="match status" value="1"/>
</dbReference>
<dbReference type="SUPFAM" id="SSF56935">
    <property type="entry name" value="Porins"/>
    <property type="match status" value="1"/>
</dbReference>
<keyword evidence="6" id="KW-0675">Receptor</keyword>
<organism evidence="6">
    <name type="scientific">gut metagenome</name>
    <dbReference type="NCBI Taxonomy" id="749906"/>
    <lineage>
        <taxon>unclassified sequences</taxon>
        <taxon>metagenomes</taxon>
        <taxon>organismal metagenomes</taxon>
    </lineage>
</organism>
<dbReference type="InterPro" id="IPR041700">
    <property type="entry name" value="OMP_b-brl_3"/>
</dbReference>
<accession>J9CB70</accession>
<dbReference type="Pfam" id="PF07715">
    <property type="entry name" value="Plug"/>
    <property type="match status" value="1"/>
</dbReference>
<feature type="domain" description="Outer membrane protein beta-barrel" evidence="5">
    <location>
        <begin position="386"/>
        <end position="524"/>
    </location>
</feature>
<reference evidence="6" key="1">
    <citation type="journal article" date="2012" name="PLoS ONE">
        <title>Gene sets for utilization of primary and secondary nutrition supplies in the distal gut of endangered iberian lynx.</title>
        <authorList>
            <person name="Alcaide M."/>
            <person name="Messina E."/>
            <person name="Richter M."/>
            <person name="Bargiela R."/>
            <person name="Peplies J."/>
            <person name="Huws S.A."/>
            <person name="Newbold C.J."/>
            <person name="Golyshin P.N."/>
            <person name="Simon M.A."/>
            <person name="Lopez G."/>
            <person name="Yakimov M.M."/>
            <person name="Ferrer M."/>
        </authorList>
    </citation>
    <scope>NUCLEOTIDE SEQUENCE</scope>
</reference>
<dbReference type="GO" id="GO:0030246">
    <property type="term" value="F:carbohydrate binding"/>
    <property type="evidence" value="ECO:0007669"/>
    <property type="project" value="InterPro"/>
</dbReference>
<gene>
    <name evidence="6" type="ORF">EVA_14744</name>
</gene>
<dbReference type="InterPro" id="IPR037066">
    <property type="entry name" value="Plug_dom_sf"/>
</dbReference>
<proteinExistence type="predicted"/>
<evidence type="ECO:0000256" key="2">
    <source>
        <dbReference type="ARBA" id="ARBA00023136"/>
    </source>
</evidence>
<comment type="caution">
    <text evidence="6">The sequence shown here is derived from an EMBL/GenBank/DDBJ whole genome shotgun (WGS) entry which is preliminary data.</text>
</comment>
<evidence type="ECO:0000313" key="6">
    <source>
        <dbReference type="EMBL" id="EJW97150.1"/>
    </source>
</evidence>
<dbReference type="Gene3D" id="2.60.40.1120">
    <property type="entry name" value="Carboxypeptidase-like, regulatory domain"/>
    <property type="match status" value="1"/>
</dbReference>
<dbReference type="InterPro" id="IPR012910">
    <property type="entry name" value="Plug_dom"/>
</dbReference>
<feature type="domain" description="TonB-dependent receptor plug" evidence="4">
    <location>
        <begin position="145"/>
        <end position="230"/>
    </location>
</feature>
<name>J9CB70_9ZZZZ</name>
<dbReference type="GO" id="GO:0009279">
    <property type="term" value="C:cell outer membrane"/>
    <property type="evidence" value="ECO:0007669"/>
    <property type="project" value="UniProtKB-SubCell"/>
</dbReference>